<evidence type="ECO:0000256" key="1">
    <source>
        <dbReference type="PROSITE-ProRule" id="PRU00723"/>
    </source>
</evidence>
<dbReference type="Proteomes" id="UP000204289">
    <property type="component" value="Segment"/>
</dbReference>
<reference evidence="3" key="1">
    <citation type="journal article" date="2016" name="Nature">
        <title>Redefining the invertebrate RNA virosphere.</title>
        <authorList>
            <person name="Shi M."/>
            <person name="Lin X.D."/>
            <person name="Tian J.H."/>
            <person name="Chen L.J."/>
            <person name="Chen X."/>
            <person name="Li C.X."/>
            <person name="Qin X.C."/>
            <person name="Li J."/>
            <person name="Cao J.P."/>
            <person name="Eden J.S."/>
            <person name="Buchmann J."/>
            <person name="Wang W."/>
            <person name="Xu J."/>
            <person name="Holmes E.C."/>
            <person name="Zhang Y.Z."/>
        </authorList>
    </citation>
    <scope>NUCLEOTIDE SEQUENCE [LARGE SCALE GENOMIC DNA]</scope>
    <source>
        <strain evidence="3">QTM133243</strain>
    </source>
</reference>
<feature type="domain" description="C3H1-type" evidence="2">
    <location>
        <begin position="50"/>
        <end position="73"/>
    </location>
</feature>
<evidence type="ECO:0000313" key="4">
    <source>
        <dbReference type="Proteomes" id="UP000204289"/>
    </source>
</evidence>
<evidence type="ECO:0000259" key="2">
    <source>
        <dbReference type="PROSITE" id="PS50103"/>
    </source>
</evidence>
<name>A0A1L3KMZ3_9MONO</name>
<keyword evidence="1" id="KW-0479">Metal-binding</keyword>
<dbReference type="PROSITE" id="PS50103">
    <property type="entry name" value="ZF_C3H1"/>
    <property type="match status" value="1"/>
</dbReference>
<sequence>MSNFFYEWLTSRARTLLSSFLTSTRFWRTHSLNSIMAEDAKRDDELVGQMCEIHMKTGFCVFGSLCNKNHPEGVKFDMKYLPIHLSTMSEQINHLIKLNHEKDKLIQKLQDESLTVLTFVESLNKSLELYGLTVLPTGAVERDKKAIKGVDAIQKVKRLSERCAKTSNEEVD</sequence>
<proteinExistence type="predicted"/>
<accession>A0A1L3KMZ3</accession>
<organism evidence="3">
    <name type="scientific">Hubei odonate virus 10</name>
    <dbReference type="NCBI Taxonomy" id="1922991"/>
    <lineage>
        <taxon>Viruses</taxon>
        <taxon>Riboviria</taxon>
        <taxon>Orthornavirae</taxon>
        <taxon>Negarnaviricota</taxon>
        <taxon>Haploviricotina</taxon>
        <taxon>Monjiviricetes</taxon>
        <taxon>Mononegavirales</taxon>
        <taxon>Lispiviridae</taxon>
        <taxon>Damravirus</taxon>
        <taxon>Damravirus dentatis</taxon>
    </lineage>
</organism>
<keyword evidence="1" id="KW-0863">Zinc-finger</keyword>
<dbReference type="InterPro" id="IPR000571">
    <property type="entry name" value="Znf_CCCH"/>
</dbReference>
<evidence type="ECO:0000313" key="3">
    <source>
        <dbReference type="EMBL" id="APG78699.1"/>
    </source>
</evidence>
<dbReference type="RefSeq" id="YP_009336923.1">
    <property type="nucleotide sequence ID" value="NC_032944.1"/>
</dbReference>
<dbReference type="EMBL" id="KX884418">
    <property type="protein sequence ID" value="APG78699.1"/>
    <property type="molecule type" value="Genomic_RNA"/>
</dbReference>
<feature type="zinc finger region" description="C3H1-type" evidence="1">
    <location>
        <begin position="50"/>
        <end position="73"/>
    </location>
</feature>
<dbReference type="KEGG" id="vg:30854320"/>
<keyword evidence="1" id="KW-0862">Zinc</keyword>
<keyword evidence="4" id="KW-1185">Reference proteome</keyword>
<dbReference type="GeneID" id="30854320"/>
<protein>
    <recommendedName>
        <fullName evidence="2">C3H1-type domain-containing protein</fullName>
    </recommendedName>
</protein>
<dbReference type="GO" id="GO:0008270">
    <property type="term" value="F:zinc ion binding"/>
    <property type="evidence" value="ECO:0007669"/>
    <property type="project" value="UniProtKB-KW"/>
</dbReference>